<dbReference type="Proteomes" id="UP000608522">
    <property type="component" value="Unassembled WGS sequence"/>
</dbReference>
<proteinExistence type="predicted"/>
<sequence>MWEGSFEAAEARARTVVAAREGVRGRDRRPWVVWTGRYSALQAAVLHGRGAVVLAELEDLIAGSEHLTGASRRMLLRARLFRAWVLIDEGRPAEAEAEVEAVLRTLTRTMYVTEVWELELSALVCMGDVLCALDRHKEAETIARAHLPRAEGHLAFGLQLLLLHSLSGQGRHQGALDESGRHHPASSPADSGAHELAAAVALKGLGRHDEARREAQRALTACERHLHPSHQRVRKIRALLALIAPA</sequence>
<name>A0ABQ3T3I0_9ACTN</name>
<gene>
    <name evidence="2" type="ORF">Sspor_04930</name>
</gene>
<reference evidence="3" key="1">
    <citation type="submission" date="2023-07" db="EMBL/GenBank/DDBJ databases">
        <title>Whole genome shotgun sequence of Streptomyces spororaveus NBRC 15456.</title>
        <authorList>
            <person name="Komaki H."/>
            <person name="Tamura T."/>
        </authorList>
    </citation>
    <scope>NUCLEOTIDE SEQUENCE [LARGE SCALE GENOMIC DNA]</scope>
    <source>
        <strain evidence="3">NBRC 15456</strain>
    </source>
</reference>
<evidence type="ECO:0000313" key="3">
    <source>
        <dbReference type="Proteomes" id="UP000608522"/>
    </source>
</evidence>
<evidence type="ECO:0008006" key="4">
    <source>
        <dbReference type="Google" id="ProtNLM"/>
    </source>
</evidence>
<dbReference type="Gene3D" id="1.25.40.10">
    <property type="entry name" value="Tetratricopeptide repeat domain"/>
    <property type="match status" value="1"/>
</dbReference>
<feature type="region of interest" description="Disordered" evidence="1">
    <location>
        <begin position="172"/>
        <end position="192"/>
    </location>
</feature>
<comment type="caution">
    <text evidence="2">The sequence shown here is derived from an EMBL/GenBank/DDBJ whole genome shotgun (WGS) entry which is preliminary data.</text>
</comment>
<dbReference type="EMBL" id="BNED01000003">
    <property type="protein sequence ID" value="GHI74932.1"/>
    <property type="molecule type" value="Genomic_DNA"/>
</dbReference>
<keyword evidence="3" id="KW-1185">Reference proteome</keyword>
<evidence type="ECO:0000313" key="2">
    <source>
        <dbReference type="EMBL" id="GHI74932.1"/>
    </source>
</evidence>
<evidence type="ECO:0000256" key="1">
    <source>
        <dbReference type="SAM" id="MobiDB-lite"/>
    </source>
</evidence>
<accession>A0ABQ3T3I0</accession>
<dbReference type="InterPro" id="IPR011990">
    <property type="entry name" value="TPR-like_helical_dom_sf"/>
</dbReference>
<organism evidence="2 3">
    <name type="scientific">Streptomyces spororaveus</name>
    <dbReference type="NCBI Taxonomy" id="284039"/>
    <lineage>
        <taxon>Bacteria</taxon>
        <taxon>Bacillati</taxon>
        <taxon>Actinomycetota</taxon>
        <taxon>Actinomycetes</taxon>
        <taxon>Kitasatosporales</taxon>
        <taxon>Streptomycetaceae</taxon>
        <taxon>Streptomyces</taxon>
    </lineage>
</organism>
<dbReference type="SUPFAM" id="SSF48452">
    <property type="entry name" value="TPR-like"/>
    <property type="match status" value="1"/>
</dbReference>
<protein>
    <recommendedName>
        <fullName evidence="4">Tetratricopeptide repeat protein</fullName>
    </recommendedName>
</protein>